<dbReference type="Gramene" id="TKW07291">
    <property type="protein sequence ID" value="TKW07291"/>
    <property type="gene ID" value="SEVIR_7G296503v2"/>
</dbReference>
<dbReference type="AlphaFoldDB" id="A0A4U6TWQ2"/>
<feature type="coiled-coil region" evidence="1">
    <location>
        <begin position="65"/>
        <end position="141"/>
    </location>
</feature>
<evidence type="ECO:0000313" key="3">
    <source>
        <dbReference type="Proteomes" id="UP000298652"/>
    </source>
</evidence>
<feature type="coiled-coil region" evidence="1">
    <location>
        <begin position="188"/>
        <end position="222"/>
    </location>
</feature>
<gene>
    <name evidence="2" type="ORF">SEVIR_7G296503v2</name>
</gene>
<organism evidence="2 3">
    <name type="scientific">Setaria viridis</name>
    <name type="common">Green bristlegrass</name>
    <name type="synonym">Setaria italica subsp. viridis</name>
    <dbReference type="NCBI Taxonomy" id="4556"/>
    <lineage>
        <taxon>Eukaryota</taxon>
        <taxon>Viridiplantae</taxon>
        <taxon>Streptophyta</taxon>
        <taxon>Embryophyta</taxon>
        <taxon>Tracheophyta</taxon>
        <taxon>Spermatophyta</taxon>
        <taxon>Magnoliopsida</taxon>
        <taxon>Liliopsida</taxon>
        <taxon>Poales</taxon>
        <taxon>Poaceae</taxon>
        <taxon>PACMAD clade</taxon>
        <taxon>Panicoideae</taxon>
        <taxon>Panicodae</taxon>
        <taxon>Paniceae</taxon>
        <taxon>Cenchrinae</taxon>
        <taxon>Setaria</taxon>
    </lineage>
</organism>
<reference evidence="2" key="1">
    <citation type="submission" date="2019-03" db="EMBL/GenBank/DDBJ databases">
        <title>WGS assembly of Setaria viridis.</title>
        <authorList>
            <person name="Huang P."/>
            <person name="Jenkins J."/>
            <person name="Grimwood J."/>
            <person name="Barry K."/>
            <person name="Healey A."/>
            <person name="Mamidi S."/>
            <person name="Sreedasyam A."/>
            <person name="Shu S."/>
            <person name="Feldman M."/>
            <person name="Wu J."/>
            <person name="Yu Y."/>
            <person name="Chen C."/>
            <person name="Johnson J."/>
            <person name="Rokhsar D."/>
            <person name="Baxter I."/>
            <person name="Schmutz J."/>
            <person name="Brutnell T."/>
            <person name="Kellogg E."/>
        </authorList>
    </citation>
    <scope>NUCLEOTIDE SEQUENCE [LARGE SCALE GENOMIC DNA]</scope>
</reference>
<accession>A0A4U6TWQ2</accession>
<dbReference type="Proteomes" id="UP000298652">
    <property type="component" value="Chromosome 7"/>
</dbReference>
<protein>
    <submittedName>
        <fullName evidence="2">Uncharacterized protein</fullName>
    </submittedName>
</protein>
<evidence type="ECO:0000313" key="2">
    <source>
        <dbReference type="EMBL" id="TKW07291.1"/>
    </source>
</evidence>
<evidence type="ECO:0000256" key="1">
    <source>
        <dbReference type="SAM" id="Coils"/>
    </source>
</evidence>
<name>A0A4U6TWQ2_SETVI</name>
<dbReference type="OMA" id="SAMAPCT"/>
<sequence>MQGGLADVRAALYSALGQMDVVVLPGSQALQECSRGKSDFLRLERGLWERFNLERQRTGELSMQVAAAQQVINDLQRREQAAQEDARRAEAKLQVVAERARCDREEFQAAAEKARHDAEELARLKGEHEALQKTVQRIRRERQKAWQDRDAEKVRKEEAVKAAADLGAEVGQLQAQAREFQASVAQGLDRERQLKAQSEGELTRLREALDAERAEHGNLRDAVRVVCDGLSVVQKEGTSSLATRVLGTYRRAREITLEALHTGVRRAFGVFGSHYSGINFAGMSGGYAAGYSEAELDEIDASVLNPAEALAKLLEDEAVPPEDPRTS</sequence>
<keyword evidence="1" id="KW-0175">Coiled coil</keyword>
<keyword evidence="3" id="KW-1185">Reference proteome</keyword>
<proteinExistence type="predicted"/>
<dbReference type="EMBL" id="CM016558">
    <property type="protein sequence ID" value="TKW07291.1"/>
    <property type="molecule type" value="Genomic_DNA"/>
</dbReference>